<dbReference type="GO" id="GO:0005524">
    <property type="term" value="F:ATP binding"/>
    <property type="evidence" value="ECO:0007669"/>
    <property type="project" value="UniProtKB-KW"/>
</dbReference>
<keyword evidence="5 8" id="KW-0418">Kinase</keyword>
<gene>
    <name evidence="8" type="ORF">SCHPADRAFT_924677</name>
</gene>
<dbReference type="Gene3D" id="1.10.510.10">
    <property type="entry name" value="Transferase(Phosphotransferase) domain 1"/>
    <property type="match status" value="1"/>
</dbReference>
<dbReference type="InterPro" id="IPR000719">
    <property type="entry name" value="Prot_kinase_dom"/>
</dbReference>
<evidence type="ECO:0000256" key="6">
    <source>
        <dbReference type="ARBA" id="ARBA00022840"/>
    </source>
</evidence>
<keyword evidence="6" id="KW-0067">ATP-binding</keyword>
<comment type="similarity">
    <text evidence="1">Belongs to the protein kinase superfamily. STE Ser/Thr protein kinase family. MAP kinase kinase kinase subfamily.</text>
</comment>
<dbReference type="OrthoDB" id="122279at2759"/>
<dbReference type="SMART" id="SM00220">
    <property type="entry name" value="S_TKc"/>
    <property type="match status" value="1"/>
</dbReference>
<dbReference type="InterPro" id="IPR011009">
    <property type="entry name" value="Kinase-like_dom_sf"/>
</dbReference>
<evidence type="ECO:0000256" key="1">
    <source>
        <dbReference type="ARBA" id="ARBA00006529"/>
    </source>
</evidence>
<dbReference type="PROSITE" id="PS00108">
    <property type="entry name" value="PROTEIN_KINASE_ST"/>
    <property type="match status" value="1"/>
</dbReference>
<name>A0A0H2SBB2_9AGAM</name>
<dbReference type="PANTHER" id="PTHR11584">
    <property type="entry name" value="SERINE/THREONINE PROTEIN KINASE"/>
    <property type="match status" value="1"/>
</dbReference>
<dbReference type="AlphaFoldDB" id="A0A0H2SBB2"/>
<feature type="domain" description="Protein kinase" evidence="7">
    <location>
        <begin position="29"/>
        <end position="204"/>
    </location>
</feature>
<protein>
    <submittedName>
        <fullName evidence="8">Kinase-like protein</fullName>
    </submittedName>
</protein>
<evidence type="ECO:0000256" key="3">
    <source>
        <dbReference type="ARBA" id="ARBA00022679"/>
    </source>
</evidence>
<evidence type="ECO:0000259" key="7">
    <source>
        <dbReference type="PROSITE" id="PS50011"/>
    </source>
</evidence>
<dbReference type="GO" id="GO:0004674">
    <property type="term" value="F:protein serine/threonine kinase activity"/>
    <property type="evidence" value="ECO:0007669"/>
    <property type="project" value="UniProtKB-KW"/>
</dbReference>
<dbReference type="EMBL" id="KQ085889">
    <property type="protein sequence ID" value="KLO19003.1"/>
    <property type="molecule type" value="Genomic_DNA"/>
</dbReference>
<dbReference type="STRING" id="27342.A0A0H2SBB2"/>
<accession>A0A0H2SBB2</accession>
<sequence>MTSSYFDTNRLQHELAQLSHLNLAGYISSKQPYAYKLGGQSDVFRAWSTKHGRRVAVKQVRIFMRNDLSFAKKLVKEMRIWARLDHDCVLPLLGYIVEGEGMLPSLISEWMKDGTVDAFMNSLPRGGEETWNMLGWIISGLEYLHSQGVIHADLKCQNILISPTGKPLLADFGLSVALSHSMTMSSTYGTKGTTRWMAIELLAP</sequence>
<dbReference type="Proteomes" id="UP000053477">
    <property type="component" value="Unassembled WGS sequence"/>
</dbReference>
<dbReference type="CDD" id="cd00180">
    <property type="entry name" value="PKc"/>
    <property type="match status" value="1"/>
</dbReference>
<dbReference type="PANTHER" id="PTHR11584:SF369">
    <property type="entry name" value="MITOGEN-ACTIVATED PROTEIN KINASE KINASE KINASE 19-RELATED"/>
    <property type="match status" value="1"/>
</dbReference>
<evidence type="ECO:0000256" key="2">
    <source>
        <dbReference type="ARBA" id="ARBA00022527"/>
    </source>
</evidence>
<organism evidence="8 9">
    <name type="scientific">Schizopora paradoxa</name>
    <dbReference type="NCBI Taxonomy" id="27342"/>
    <lineage>
        <taxon>Eukaryota</taxon>
        <taxon>Fungi</taxon>
        <taxon>Dikarya</taxon>
        <taxon>Basidiomycota</taxon>
        <taxon>Agaricomycotina</taxon>
        <taxon>Agaricomycetes</taxon>
        <taxon>Hymenochaetales</taxon>
        <taxon>Schizoporaceae</taxon>
        <taxon>Schizopora</taxon>
    </lineage>
</organism>
<evidence type="ECO:0000256" key="5">
    <source>
        <dbReference type="ARBA" id="ARBA00022777"/>
    </source>
</evidence>
<dbReference type="PROSITE" id="PS50011">
    <property type="entry name" value="PROTEIN_KINASE_DOM"/>
    <property type="match status" value="1"/>
</dbReference>
<dbReference type="InParanoid" id="A0A0H2SBB2"/>
<evidence type="ECO:0000313" key="9">
    <source>
        <dbReference type="Proteomes" id="UP000053477"/>
    </source>
</evidence>
<evidence type="ECO:0000313" key="8">
    <source>
        <dbReference type="EMBL" id="KLO19003.1"/>
    </source>
</evidence>
<keyword evidence="4" id="KW-0547">Nucleotide-binding</keyword>
<keyword evidence="2" id="KW-0723">Serine/threonine-protein kinase</keyword>
<evidence type="ECO:0000256" key="4">
    <source>
        <dbReference type="ARBA" id="ARBA00022741"/>
    </source>
</evidence>
<keyword evidence="9" id="KW-1185">Reference proteome</keyword>
<keyword evidence="3" id="KW-0808">Transferase</keyword>
<proteinExistence type="inferred from homology"/>
<reference evidence="8 9" key="1">
    <citation type="submission" date="2015-04" db="EMBL/GenBank/DDBJ databases">
        <title>Complete genome sequence of Schizopora paradoxa KUC8140, a cosmopolitan wood degrader in East Asia.</title>
        <authorList>
            <consortium name="DOE Joint Genome Institute"/>
            <person name="Min B."/>
            <person name="Park H."/>
            <person name="Jang Y."/>
            <person name="Kim J.-J."/>
            <person name="Kim K.H."/>
            <person name="Pangilinan J."/>
            <person name="Lipzen A."/>
            <person name="Riley R."/>
            <person name="Grigoriev I.V."/>
            <person name="Spatafora J.W."/>
            <person name="Choi I.-G."/>
        </authorList>
    </citation>
    <scope>NUCLEOTIDE SEQUENCE [LARGE SCALE GENOMIC DNA]</scope>
    <source>
        <strain evidence="8 9">KUC8140</strain>
    </source>
</reference>
<dbReference type="SUPFAM" id="SSF56112">
    <property type="entry name" value="Protein kinase-like (PK-like)"/>
    <property type="match status" value="1"/>
</dbReference>
<dbReference type="Pfam" id="PF00069">
    <property type="entry name" value="Pkinase"/>
    <property type="match status" value="1"/>
</dbReference>
<dbReference type="InterPro" id="IPR008271">
    <property type="entry name" value="Ser/Thr_kinase_AS"/>
</dbReference>